<dbReference type="InterPro" id="IPR036438">
    <property type="entry name" value="Insulin-like_sf"/>
</dbReference>
<comment type="caution">
    <text evidence="5">The sequence shown here is derived from an EMBL/GenBank/DDBJ whole genome shotgun (WGS) entry which is preliminary data.</text>
</comment>
<keyword evidence="3 4" id="KW-0732">Signal</keyword>
<organism evidence="5 6">
    <name type="scientific">Loxostege sticticalis</name>
    <name type="common">Beet webworm moth</name>
    <dbReference type="NCBI Taxonomy" id="481309"/>
    <lineage>
        <taxon>Eukaryota</taxon>
        <taxon>Metazoa</taxon>
        <taxon>Ecdysozoa</taxon>
        <taxon>Arthropoda</taxon>
        <taxon>Hexapoda</taxon>
        <taxon>Insecta</taxon>
        <taxon>Pterygota</taxon>
        <taxon>Neoptera</taxon>
        <taxon>Endopterygota</taxon>
        <taxon>Lepidoptera</taxon>
        <taxon>Glossata</taxon>
        <taxon>Ditrysia</taxon>
        <taxon>Pyraloidea</taxon>
        <taxon>Crambidae</taxon>
        <taxon>Pyraustinae</taxon>
        <taxon>Loxostege</taxon>
    </lineage>
</organism>
<gene>
    <name evidence="5" type="ORF">ABMA28_004727</name>
</gene>
<accession>A0ABD0SS83</accession>
<dbReference type="SUPFAM" id="SSF56994">
    <property type="entry name" value="Insulin-like"/>
    <property type="match status" value="1"/>
</dbReference>
<dbReference type="Proteomes" id="UP001549921">
    <property type="component" value="Unassembled WGS sequence"/>
</dbReference>
<evidence type="ECO:0000256" key="1">
    <source>
        <dbReference type="ARBA" id="ARBA00009034"/>
    </source>
</evidence>
<evidence type="ECO:0008006" key="7">
    <source>
        <dbReference type="Google" id="ProtNLM"/>
    </source>
</evidence>
<keyword evidence="2" id="KW-0165">Cleavage on pair of basic residues</keyword>
<proteinExistence type="inferred from homology"/>
<feature type="signal peptide" evidence="4">
    <location>
        <begin position="1"/>
        <end position="21"/>
    </location>
</feature>
<name>A0ABD0SS83_LOXSC</name>
<evidence type="ECO:0000256" key="4">
    <source>
        <dbReference type="SAM" id="SignalP"/>
    </source>
</evidence>
<dbReference type="Gene3D" id="1.10.100.10">
    <property type="entry name" value="Insulin-like"/>
    <property type="match status" value="1"/>
</dbReference>
<evidence type="ECO:0000313" key="6">
    <source>
        <dbReference type="Proteomes" id="UP001549921"/>
    </source>
</evidence>
<dbReference type="InterPro" id="IPR022353">
    <property type="entry name" value="Insulin_CS"/>
</dbReference>
<dbReference type="GO" id="GO:0005576">
    <property type="term" value="C:extracellular region"/>
    <property type="evidence" value="ECO:0007669"/>
    <property type="project" value="UniProtKB-ARBA"/>
</dbReference>
<reference evidence="5 6" key="1">
    <citation type="submission" date="2024-06" db="EMBL/GenBank/DDBJ databases">
        <title>A chromosome-level genome assembly of beet webworm, Loxostege sticticalis.</title>
        <authorList>
            <person name="Zhang Y."/>
        </authorList>
    </citation>
    <scope>NUCLEOTIDE SEQUENCE [LARGE SCALE GENOMIC DNA]</scope>
    <source>
        <strain evidence="5">AQ028</strain>
        <tissue evidence="5">Male pupae</tissue>
    </source>
</reference>
<dbReference type="PROSITE" id="PS00262">
    <property type="entry name" value="INSULIN"/>
    <property type="match status" value="1"/>
</dbReference>
<feature type="chain" id="PRO_5044832316" description="Insulin-like domain-containing protein" evidence="4">
    <location>
        <begin position="22"/>
        <end position="100"/>
    </location>
</feature>
<evidence type="ECO:0000256" key="3">
    <source>
        <dbReference type="ARBA" id="ARBA00022729"/>
    </source>
</evidence>
<dbReference type="EMBL" id="JBEDNZ010000016">
    <property type="protein sequence ID" value="KAL0822708.1"/>
    <property type="molecule type" value="Genomic_DNA"/>
</dbReference>
<dbReference type="AlphaFoldDB" id="A0ABD0SS83"/>
<evidence type="ECO:0000313" key="5">
    <source>
        <dbReference type="EMBL" id="KAL0822708.1"/>
    </source>
</evidence>
<sequence>MDGKCVLIALVVACSQELVQSHILPPSHVDFPIAECVRSLTRHMINVCSSYGDYADLFIDNGMPVIPREEASIRRWESREKIIRTCCARPCSAAELYGIC</sequence>
<evidence type="ECO:0000256" key="2">
    <source>
        <dbReference type="ARBA" id="ARBA00022685"/>
    </source>
</evidence>
<comment type="similarity">
    <text evidence="1">Belongs to the insulin family.</text>
</comment>
<protein>
    <recommendedName>
        <fullName evidence="7">Insulin-like domain-containing protein</fullName>
    </recommendedName>
</protein>